<dbReference type="KEGG" id="ful:C4N20_09860"/>
<organism evidence="1 2">
    <name type="scientific">Fusobacterium ulcerans</name>
    <dbReference type="NCBI Taxonomy" id="861"/>
    <lineage>
        <taxon>Bacteria</taxon>
        <taxon>Fusobacteriati</taxon>
        <taxon>Fusobacteriota</taxon>
        <taxon>Fusobacteriia</taxon>
        <taxon>Fusobacteriales</taxon>
        <taxon>Fusobacteriaceae</taxon>
        <taxon>Fusobacterium</taxon>
    </lineage>
</organism>
<dbReference type="GeneID" id="78455116"/>
<dbReference type="AlphaFoldDB" id="A0AAX1TNJ7"/>
<evidence type="ECO:0000313" key="1">
    <source>
        <dbReference type="EMBL" id="SQJ00171.1"/>
    </source>
</evidence>
<dbReference type="InterPro" id="IPR009057">
    <property type="entry name" value="Homeodomain-like_sf"/>
</dbReference>
<protein>
    <recommendedName>
        <fullName evidence="3">TetR/AcrR family transcriptional regulator</fullName>
    </recommendedName>
</protein>
<evidence type="ECO:0000313" key="2">
    <source>
        <dbReference type="Proteomes" id="UP000249008"/>
    </source>
</evidence>
<name>A0AAX1TNJ7_9FUSO</name>
<reference evidence="1 2" key="1">
    <citation type="submission" date="2018-06" db="EMBL/GenBank/DDBJ databases">
        <authorList>
            <consortium name="Pathogen Informatics"/>
            <person name="Doyle S."/>
        </authorList>
    </citation>
    <scope>NUCLEOTIDE SEQUENCE [LARGE SCALE GENOMIC DNA]</scope>
    <source>
        <strain evidence="1 2">NCTC12112</strain>
    </source>
</reference>
<evidence type="ECO:0008006" key="3">
    <source>
        <dbReference type="Google" id="ProtNLM"/>
    </source>
</evidence>
<dbReference type="Gene3D" id="1.10.357.10">
    <property type="entry name" value="Tetracycline Repressor, domain 2"/>
    <property type="match status" value="1"/>
</dbReference>
<gene>
    <name evidence="1" type="ORF">NCTC12112_00525</name>
</gene>
<accession>A0AAX1TNJ7</accession>
<dbReference type="Proteomes" id="UP000249008">
    <property type="component" value="Chromosome 1"/>
</dbReference>
<dbReference type="EMBL" id="LS483487">
    <property type="protein sequence ID" value="SQJ00171.1"/>
    <property type="molecule type" value="Genomic_DNA"/>
</dbReference>
<sequence>MPKKAIFTKEQIFKKAFEVFKQNGLEAITARNLAKSLNSSPAPIYSFYTSLDILKKDLINKAKDVFMEYVKKPNTEYIFLNIGIGVCMFAREEKQLFHTIFLKDSSYSGLVREFRDLIKVEMSKDSRFDKLDEEFKTKLFLDCWMYAHGFSTLIATNYFKDVSDDFIKERLVEGAATMLYKRLRDYNKKN</sequence>
<proteinExistence type="predicted"/>
<dbReference type="RefSeq" id="WP_005978313.1">
    <property type="nucleotide sequence ID" value="NZ_BAABXY010000001.1"/>
</dbReference>
<dbReference type="SUPFAM" id="SSF46689">
    <property type="entry name" value="Homeodomain-like"/>
    <property type="match status" value="1"/>
</dbReference>